<evidence type="ECO:0000313" key="12">
    <source>
        <dbReference type="Proteomes" id="UP001458880"/>
    </source>
</evidence>
<evidence type="ECO:0000313" key="11">
    <source>
        <dbReference type="EMBL" id="KAK9758667.1"/>
    </source>
</evidence>
<proteinExistence type="predicted"/>
<accession>A0AAW1NL13</accession>
<keyword evidence="9" id="KW-0807">Transducer</keyword>
<feature type="transmembrane region" description="Helical" evidence="10">
    <location>
        <begin position="251"/>
        <end position="275"/>
    </location>
</feature>
<feature type="transmembrane region" description="Helical" evidence="10">
    <location>
        <begin position="122"/>
        <end position="145"/>
    </location>
</feature>
<dbReference type="GO" id="GO:0005549">
    <property type="term" value="F:odorant binding"/>
    <property type="evidence" value="ECO:0007669"/>
    <property type="project" value="InterPro"/>
</dbReference>
<feature type="transmembrane region" description="Helical" evidence="10">
    <location>
        <begin position="175"/>
        <end position="201"/>
    </location>
</feature>
<keyword evidence="12" id="KW-1185">Reference proteome</keyword>
<feature type="transmembrane region" description="Helical" evidence="10">
    <location>
        <begin position="545"/>
        <end position="571"/>
    </location>
</feature>
<feature type="transmembrane region" description="Helical" evidence="10">
    <location>
        <begin position="41"/>
        <end position="61"/>
    </location>
</feature>
<comment type="caution">
    <text evidence="11">The sequence shown here is derived from an EMBL/GenBank/DDBJ whole genome shotgun (WGS) entry which is preliminary data.</text>
</comment>
<feature type="transmembrane region" description="Helical" evidence="10">
    <location>
        <begin position="67"/>
        <end position="89"/>
    </location>
</feature>
<feature type="transmembrane region" description="Helical" evidence="10">
    <location>
        <begin position="407"/>
        <end position="432"/>
    </location>
</feature>
<dbReference type="PANTHER" id="PTHR21137">
    <property type="entry name" value="ODORANT RECEPTOR"/>
    <property type="match status" value="1"/>
</dbReference>
<feature type="transmembrane region" description="Helical" evidence="10">
    <location>
        <begin position="622"/>
        <end position="641"/>
    </location>
</feature>
<keyword evidence="4 10" id="KW-0812">Transmembrane</keyword>
<feature type="transmembrane region" description="Helical" evidence="10">
    <location>
        <begin position="492"/>
        <end position="515"/>
    </location>
</feature>
<evidence type="ECO:0000256" key="10">
    <source>
        <dbReference type="SAM" id="Phobius"/>
    </source>
</evidence>
<keyword evidence="2" id="KW-1003">Cell membrane</keyword>
<keyword evidence="7 10" id="KW-0472">Membrane</keyword>
<reference evidence="11 12" key="1">
    <citation type="journal article" date="2024" name="BMC Genomics">
        <title>De novo assembly and annotation of Popillia japonica's genome with initial clues to its potential as an invasive pest.</title>
        <authorList>
            <person name="Cucini C."/>
            <person name="Boschi S."/>
            <person name="Funari R."/>
            <person name="Cardaioli E."/>
            <person name="Iannotti N."/>
            <person name="Marturano G."/>
            <person name="Paoli F."/>
            <person name="Bruttini M."/>
            <person name="Carapelli A."/>
            <person name="Frati F."/>
            <person name="Nardi F."/>
        </authorList>
    </citation>
    <scope>NUCLEOTIDE SEQUENCE [LARGE SCALE GENOMIC DNA]</scope>
    <source>
        <strain evidence="11">DMR45628</strain>
    </source>
</reference>
<keyword evidence="6 10" id="KW-1133">Transmembrane helix</keyword>
<evidence type="ECO:0000256" key="1">
    <source>
        <dbReference type="ARBA" id="ARBA00004651"/>
    </source>
</evidence>
<dbReference type="GO" id="GO:0004984">
    <property type="term" value="F:olfactory receptor activity"/>
    <property type="evidence" value="ECO:0007669"/>
    <property type="project" value="InterPro"/>
</dbReference>
<evidence type="ECO:0000256" key="6">
    <source>
        <dbReference type="ARBA" id="ARBA00022989"/>
    </source>
</evidence>
<evidence type="ECO:0000256" key="8">
    <source>
        <dbReference type="ARBA" id="ARBA00023170"/>
    </source>
</evidence>
<dbReference type="Proteomes" id="UP001458880">
    <property type="component" value="Unassembled WGS sequence"/>
</dbReference>
<sequence>MMATLANLQPKRNIFDVVFILLQFIGERLHYRSRLLILYRLINIAALSLVLIFVVAPLFILSGYRNFISSLEAVSIVSHILLKYLLLLYHKSNMEKLYEESFKIRWRDENFDSNFLRAERKLLNLTGAVQYFVPLTVYIALMYMMTPLISDNPFLFETYTSDSFVLNTVILALEYYILLVATSIVLSYDFTYLALCVDIIVKLRRLNHSLQYLSRYCSEIALQKEMVKLVQYHKGLLETFRKLRSMFSITLLFHYFVSLFSGCCQLYMIMVQSYIDNKIIVLMMIYYEFGYYVFPAQQISTELSNISNSIYQFDWHSKSVALQKLVLFVMQRSQQEEYFTGENIILMNADTFGSVCLVFMFTVARLMRPIIMGRLTSLRPKRTIFDVVFILLEFIGERLHYTSLSLILYRLINVCVLSLVLIFVTAPIFLNLEYKNYIASMESVTIVSHILLKYLLFLYNKSDIEKLYEDSLEMRWEDDSFDNTFLNVERKVLNLSASVQVFVPLAAYVALMYMLKPLIYENTFLFEAWMTESLVLNTLTLAFEYYVFFLAIPVVVSYDFIYLALCVDVIIKLRRLNYKLQYLCRDCSSDTLIQNEIIKLVRYHKALLVTFRKLRKMFSSTLLFHYFVSLFTGCAQLYMIMVQSYIDNKVLALLMTYYEFGYYVFPAQQISTELSDISNSVYQSDWYSRSVTLQKLVLFIMRRSQQDEHFTGENIIVMNADAFGSVIRKSFSFYAILAHILNKK</sequence>
<dbReference type="AlphaFoldDB" id="A0AAW1NL13"/>
<evidence type="ECO:0000256" key="5">
    <source>
        <dbReference type="ARBA" id="ARBA00022725"/>
    </source>
</evidence>
<name>A0AAW1NL13_POPJA</name>
<evidence type="ECO:0000256" key="3">
    <source>
        <dbReference type="ARBA" id="ARBA00022606"/>
    </source>
</evidence>
<dbReference type="GO" id="GO:0007165">
    <property type="term" value="P:signal transduction"/>
    <property type="evidence" value="ECO:0007669"/>
    <property type="project" value="UniProtKB-KW"/>
</dbReference>
<evidence type="ECO:0000256" key="2">
    <source>
        <dbReference type="ARBA" id="ARBA00022475"/>
    </source>
</evidence>
<keyword evidence="5" id="KW-0552">Olfaction</keyword>
<evidence type="ECO:0000256" key="4">
    <source>
        <dbReference type="ARBA" id="ARBA00022692"/>
    </source>
</evidence>
<keyword evidence="8 11" id="KW-0675">Receptor</keyword>
<comment type="subcellular location">
    <subcellularLocation>
        <location evidence="1">Cell membrane</location>
        <topology evidence="1">Multi-pass membrane protein</topology>
    </subcellularLocation>
</comment>
<dbReference type="InterPro" id="IPR004117">
    <property type="entry name" value="7tm6_olfct_rcpt"/>
</dbReference>
<organism evidence="11 12">
    <name type="scientific">Popillia japonica</name>
    <name type="common">Japanese beetle</name>
    <dbReference type="NCBI Taxonomy" id="7064"/>
    <lineage>
        <taxon>Eukaryota</taxon>
        <taxon>Metazoa</taxon>
        <taxon>Ecdysozoa</taxon>
        <taxon>Arthropoda</taxon>
        <taxon>Hexapoda</taxon>
        <taxon>Insecta</taxon>
        <taxon>Pterygota</taxon>
        <taxon>Neoptera</taxon>
        <taxon>Endopterygota</taxon>
        <taxon>Coleoptera</taxon>
        <taxon>Polyphaga</taxon>
        <taxon>Scarabaeiformia</taxon>
        <taxon>Scarabaeidae</taxon>
        <taxon>Rutelinae</taxon>
        <taxon>Popillia</taxon>
    </lineage>
</organism>
<gene>
    <name evidence="11" type="ORF">QE152_g487</name>
</gene>
<keyword evidence="3" id="KW-0716">Sensory transduction</keyword>
<dbReference type="PANTHER" id="PTHR21137:SF35">
    <property type="entry name" value="ODORANT RECEPTOR 19A-RELATED"/>
    <property type="match status" value="1"/>
</dbReference>
<dbReference type="EMBL" id="JASPKY010000003">
    <property type="protein sequence ID" value="KAK9758667.1"/>
    <property type="molecule type" value="Genomic_DNA"/>
</dbReference>
<protein>
    <submittedName>
        <fullName evidence="11">7tm Odorant receptor</fullName>
    </submittedName>
</protein>
<evidence type="ECO:0000256" key="9">
    <source>
        <dbReference type="ARBA" id="ARBA00023224"/>
    </source>
</evidence>
<dbReference type="Pfam" id="PF02949">
    <property type="entry name" value="7tm_6"/>
    <property type="match status" value="2"/>
</dbReference>
<dbReference type="GO" id="GO:0005886">
    <property type="term" value="C:plasma membrane"/>
    <property type="evidence" value="ECO:0007669"/>
    <property type="project" value="UniProtKB-SubCell"/>
</dbReference>
<evidence type="ECO:0000256" key="7">
    <source>
        <dbReference type="ARBA" id="ARBA00023136"/>
    </source>
</evidence>